<reference evidence="3 4" key="2">
    <citation type="submission" date="2014-10" db="EMBL/GenBank/DDBJ databases">
        <title>Comparative genomics of the Paenibacillus odorifer group.</title>
        <authorList>
            <person name="Tsai Y.-C."/>
            <person name="Martin N."/>
            <person name="Korlach J."/>
            <person name="Wiedmann M."/>
        </authorList>
    </citation>
    <scope>NUCLEOTIDE SEQUENCE [LARGE SCALE GENOMIC DNA]</scope>
    <source>
        <strain evidence="3 4">DSM 18334</strain>
    </source>
</reference>
<dbReference type="AlphaFoldDB" id="A0A098MBM2"/>
<sequence>MSHLDNQEYSRFMNRGRSPGKKESSSADNSGKLPVYFRLLFSLPIMGLFVQWLLPLYRISKDQDTRQLLAVLGLAALLLLVCGLFQSPGWLLQSGQLAIILLSWIYMCAEDKGKAWLTAFLTGIKGDAVLFLSGRMSELSSESRLLILMVGWGMLVASVQHLALFRGSISLFSIVTLIYLLILNRLTEISTLQEIVISTGLIVWLKGMCWLLLMREKNPGQKKIPYTRWGITAFIAGAGLTVASWCGGELYSPQPGSPISLLPVLGRMQAWAEGESSVQPGMTAGMTGYGSGEGELGTPLSQSNELVFTAESSLPVYWRGESFAYYDGRRWGKSGEAYLPLNLASLPDESSTEFIESGGTSLLQRVQFAVPSTGGQPLFSAGRVVDVTNVELADGSKLGFIFTNAEKDSFRLPNIRGSARISTYRVKSLLPETNPEVLRAFAGSDPVKVKDTYLELPTSLPGRVRELAGEIMATARSRYDAAVAVRDYLQSRYPYTLDTQVPPVGADFVDDFLFESRKGYCVHFATAMVTLLRSADIPARYVQGYGPGTAEKGSASQRYAVTQADAHAWVEVYFPGAGWVPFDPTPGSLSAEGTALPGQPPPAALGAGTLPARLRQGGPTPAPLRAAALLLPAAAWRWRRSLALLLAARSSRTAKPERLLAAATLAWQGLAARYGQPPPGMTGREYAASLHIEDARLREAVWQFVRQWELLAYSPVHLRSCFRERTIPASSACASSLDAQLVSAGPADPSLPDSQSATAFIGVCLGITLRVT</sequence>
<dbReference type="InterPro" id="IPR052901">
    <property type="entry name" value="Bact_TGase-like"/>
</dbReference>
<feature type="transmembrane region" description="Helical" evidence="1">
    <location>
        <begin position="195"/>
        <end position="214"/>
    </location>
</feature>
<keyword evidence="1" id="KW-0472">Membrane</keyword>
<gene>
    <name evidence="3" type="ORF">PWYN_08970</name>
</gene>
<keyword evidence="4" id="KW-1185">Reference proteome</keyword>
<proteinExistence type="predicted"/>
<dbReference type="eggNOG" id="COG1305">
    <property type="taxonomic scope" value="Bacteria"/>
</dbReference>
<feature type="transmembrane region" description="Helical" evidence="1">
    <location>
        <begin position="68"/>
        <end position="86"/>
    </location>
</feature>
<accession>A0A098MBM2</accession>
<dbReference type="SMART" id="SM00460">
    <property type="entry name" value="TGc"/>
    <property type="match status" value="1"/>
</dbReference>
<keyword evidence="1" id="KW-0812">Transmembrane</keyword>
<evidence type="ECO:0000313" key="4">
    <source>
        <dbReference type="Proteomes" id="UP000029734"/>
    </source>
</evidence>
<protein>
    <recommendedName>
        <fullName evidence="2">Transglutaminase-like domain-containing protein</fullName>
    </recommendedName>
</protein>
<reference evidence="3 4" key="1">
    <citation type="submission" date="2014-08" db="EMBL/GenBank/DDBJ databases">
        <authorList>
            <person name="den Bakker H.C."/>
        </authorList>
    </citation>
    <scope>NUCLEOTIDE SEQUENCE [LARGE SCALE GENOMIC DNA]</scope>
    <source>
        <strain evidence="3 4">DSM 18334</strain>
    </source>
</reference>
<comment type="caution">
    <text evidence="3">The sequence shown here is derived from an EMBL/GenBank/DDBJ whole genome shotgun (WGS) entry which is preliminary data.</text>
</comment>
<keyword evidence="1" id="KW-1133">Transmembrane helix</keyword>
<feature type="domain" description="Transglutaminase-like" evidence="2">
    <location>
        <begin position="513"/>
        <end position="586"/>
    </location>
</feature>
<feature type="transmembrane region" description="Helical" evidence="1">
    <location>
        <begin position="171"/>
        <end position="189"/>
    </location>
</feature>
<dbReference type="Proteomes" id="UP000029734">
    <property type="component" value="Unassembled WGS sequence"/>
</dbReference>
<dbReference type="RefSeq" id="WP_036650413.1">
    <property type="nucleotide sequence ID" value="NZ_JQCR01000002.1"/>
</dbReference>
<dbReference type="EMBL" id="JQCR01000002">
    <property type="protein sequence ID" value="KGE19453.1"/>
    <property type="molecule type" value="Genomic_DNA"/>
</dbReference>
<dbReference type="PANTHER" id="PTHR42736">
    <property type="entry name" value="PROTEIN-GLUTAMINE GAMMA-GLUTAMYLTRANSFERASE"/>
    <property type="match status" value="1"/>
</dbReference>
<dbReference type="InterPro" id="IPR038765">
    <property type="entry name" value="Papain-like_cys_pep_sf"/>
</dbReference>
<name>A0A098MBM2_9BACL</name>
<organism evidence="3 4">
    <name type="scientific">Paenibacillus wynnii</name>
    <dbReference type="NCBI Taxonomy" id="268407"/>
    <lineage>
        <taxon>Bacteria</taxon>
        <taxon>Bacillati</taxon>
        <taxon>Bacillota</taxon>
        <taxon>Bacilli</taxon>
        <taxon>Bacillales</taxon>
        <taxon>Paenibacillaceae</taxon>
        <taxon>Paenibacillus</taxon>
    </lineage>
</organism>
<dbReference type="Gene3D" id="3.10.620.30">
    <property type="match status" value="1"/>
</dbReference>
<dbReference type="PANTHER" id="PTHR42736:SF1">
    <property type="entry name" value="PROTEIN-GLUTAMINE GAMMA-GLUTAMYLTRANSFERASE"/>
    <property type="match status" value="1"/>
</dbReference>
<dbReference type="InterPro" id="IPR002931">
    <property type="entry name" value="Transglutaminase-like"/>
</dbReference>
<dbReference type="Pfam" id="PF01841">
    <property type="entry name" value="Transglut_core"/>
    <property type="match status" value="1"/>
</dbReference>
<dbReference type="STRING" id="268407.PWYN_08970"/>
<feature type="transmembrane region" description="Helical" evidence="1">
    <location>
        <begin position="35"/>
        <end position="56"/>
    </location>
</feature>
<evidence type="ECO:0000256" key="1">
    <source>
        <dbReference type="SAM" id="Phobius"/>
    </source>
</evidence>
<dbReference type="SUPFAM" id="SSF54001">
    <property type="entry name" value="Cysteine proteinases"/>
    <property type="match status" value="1"/>
</dbReference>
<evidence type="ECO:0000259" key="2">
    <source>
        <dbReference type="SMART" id="SM00460"/>
    </source>
</evidence>
<evidence type="ECO:0000313" key="3">
    <source>
        <dbReference type="EMBL" id="KGE19453.1"/>
    </source>
</evidence>